<gene>
    <name evidence="3" type="primary">SUVR5_0</name>
    <name evidence="3" type="ORF">Zm00014a_006285</name>
</gene>
<feature type="compositionally biased region" description="Low complexity" evidence="1">
    <location>
        <begin position="286"/>
        <end position="300"/>
    </location>
</feature>
<protein>
    <submittedName>
        <fullName evidence="3">Histone-lysine N-methyltransferase SUVR5</fullName>
    </submittedName>
</protein>
<organism evidence="3">
    <name type="scientific">Zea mays</name>
    <name type="common">Maize</name>
    <dbReference type="NCBI Taxonomy" id="4577"/>
    <lineage>
        <taxon>Eukaryota</taxon>
        <taxon>Viridiplantae</taxon>
        <taxon>Streptophyta</taxon>
        <taxon>Embryophyta</taxon>
        <taxon>Tracheophyta</taxon>
        <taxon>Spermatophyta</taxon>
        <taxon>Magnoliopsida</taxon>
        <taxon>Liliopsida</taxon>
        <taxon>Poales</taxon>
        <taxon>Poaceae</taxon>
        <taxon>PACMAD clade</taxon>
        <taxon>Panicoideae</taxon>
        <taxon>Andropogonodae</taxon>
        <taxon>Andropogoneae</taxon>
        <taxon>Tripsacinae</taxon>
        <taxon>Zea</taxon>
    </lineage>
</organism>
<dbReference type="InterPro" id="IPR011009">
    <property type="entry name" value="Kinase-like_dom_sf"/>
</dbReference>
<dbReference type="GO" id="GO:0008168">
    <property type="term" value="F:methyltransferase activity"/>
    <property type="evidence" value="ECO:0007669"/>
    <property type="project" value="UniProtKB-KW"/>
</dbReference>
<keyword evidence="3" id="KW-0808">Transferase</keyword>
<dbReference type="Pfam" id="PF00856">
    <property type="entry name" value="SET"/>
    <property type="match status" value="1"/>
</dbReference>
<keyword evidence="3" id="KW-0489">Methyltransferase</keyword>
<dbReference type="GO" id="GO:0032259">
    <property type="term" value="P:methylation"/>
    <property type="evidence" value="ECO:0007669"/>
    <property type="project" value="UniProtKB-KW"/>
</dbReference>
<dbReference type="Proteomes" id="UP000251960">
    <property type="component" value="Chromosome 2"/>
</dbReference>
<feature type="domain" description="SET" evidence="2">
    <location>
        <begin position="37"/>
        <end position="154"/>
    </location>
</feature>
<dbReference type="PROSITE" id="PS50280">
    <property type="entry name" value="SET"/>
    <property type="match status" value="1"/>
</dbReference>
<accession>A0A3L6FSU6</accession>
<dbReference type="Gene3D" id="1.10.510.10">
    <property type="entry name" value="Transferase(Phosphotransferase) domain 1"/>
    <property type="match status" value="1"/>
</dbReference>
<dbReference type="PANTHER" id="PTHR47325:SF1">
    <property type="entry name" value="HISTONE-LYSINE N-METHYLTRANSFERASE SUVR5"/>
    <property type="match status" value="1"/>
</dbReference>
<dbReference type="Gene3D" id="2.170.270.10">
    <property type="entry name" value="SET domain"/>
    <property type="match status" value="1"/>
</dbReference>
<evidence type="ECO:0000259" key="2">
    <source>
        <dbReference type="PROSITE" id="PS50280"/>
    </source>
</evidence>
<dbReference type="SUPFAM" id="SSF82199">
    <property type="entry name" value="SET domain"/>
    <property type="match status" value="1"/>
</dbReference>
<dbReference type="EMBL" id="NCVQ01000003">
    <property type="protein sequence ID" value="PWZ37965.1"/>
    <property type="molecule type" value="Genomic_DNA"/>
</dbReference>
<proteinExistence type="predicted"/>
<sequence>MRRKKKRGDALLLLADAPVHRRPVAARVRFLGRFLRFRLQLLRLRAAQRGRESARRVMEDILQEASSSQCSPPQPPRVSGSQIDRERVRTVGAIEYLIDATKSGNVSRYINHSCSSNLSTRLVLVESKDCQLAHIGLFANQNIAVGEELAYDYRQKLVAGDGCFCHCGGLSVGVQSTSTPKFNHLPTSIVDMNWTCLIQGTWLMCSSSRGYLAPEYTIQGQLNKKRDVYSFGVLLLEIVSGRCHTDPRLPVDEQFLLEKVWTLYEFDDLESIIDRTLKRDLDPSYAPLTLPTPTPATVAPPCSPHPQHSATRPPQLDAPCSATPPPSSRRGCPRAPPHSLCRPNLRSRCLHFPSRRRFLCITSHAADLPRTEPARPTMPGATPSPQRRPLHGVVGCLEALASPSPCTRLGCPNCSNAMPPPHRPLCAAAQSRQGPKFGNAPFPPTIVLDLAIACMISVADLESARSTTLIWKVPCQTIPTQIPQIVYPSSLKRSQLPDCYNHPTATEILRSHSSRLEY</sequence>
<evidence type="ECO:0000313" key="3">
    <source>
        <dbReference type="EMBL" id="PWZ37965.1"/>
    </source>
</evidence>
<comment type="caution">
    <text evidence="3">The sequence shown here is derived from an EMBL/GenBank/DDBJ whole genome shotgun (WGS) entry which is preliminary data.</text>
</comment>
<dbReference type="ExpressionAtlas" id="A0A3L6FSU6">
    <property type="expression patterns" value="baseline and differential"/>
</dbReference>
<evidence type="ECO:0000256" key="1">
    <source>
        <dbReference type="SAM" id="MobiDB-lite"/>
    </source>
</evidence>
<feature type="region of interest" description="Disordered" evidence="1">
    <location>
        <begin position="284"/>
        <end position="337"/>
    </location>
</feature>
<dbReference type="InterPro" id="IPR046341">
    <property type="entry name" value="SET_dom_sf"/>
</dbReference>
<name>A0A3L6FSU6_MAIZE</name>
<dbReference type="SUPFAM" id="SSF56112">
    <property type="entry name" value="Protein kinase-like (PK-like)"/>
    <property type="match status" value="1"/>
</dbReference>
<dbReference type="SMART" id="SM00317">
    <property type="entry name" value="SET"/>
    <property type="match status" value="1"/>
</dbReference>
<dbReference type="InterPro" id="IPR001214">
    <property type="entry name" value="SET_dom"/>
</dbReference>
<dbReference type="FunFam" id="1.10.510.10:FF:002757">
    <property type="match status" value="1"/>
</dbReference>
<dbReference type="PANTHER" id="PTHR47325">
    <property type="entry name" value="HISTONE-LYSINE N-METHYLTRANSFERASE SUVR5"/>
    <property type="match status" value="1"/>
</dbReference>
<dbReference type="AlphaFoldDB" id="A0A3L6FSU6"/>
<reference evidence="3" key="1">
    <citation type="journal article" date="2018" name="Nat. Genet.">
        <title>Extensive intraspecific gene order and gene structural variations between Mo17 and other maize genomes.</title>
        <authorList>
            <person name="Sun S."/>
            <person name="Zhou Y."/>
            <person name="Chen J."/>
            <person name="Shi J."/>
            <person name="Zhao H."/>
            <person name="Zhao H."/>
            <person name="Song W."/>
            <person name="Zhang M."/>
            <person name="Cui Y."/>
            <person name="Dong X."/>
            <person name="Liu H."/>
            <person name="Ma X."/>
            <person name="Jiao Y."/>
            <person name="Wang B."/>
            <person name="Wei X."/>
            <person name="Stein J.C."/>
            <person name="Glaubitz J.C."/>
            <person name="Lu F."/>
            <person name="Yu G."/>
            <person name="Liang C."/>
            <person name="Fengler K."/>
            <person name="Li B."/>
            <person name="Rafalski A."/>
            <person name="Schnable P.S."/>
            <person name="Ware D.H."/>
            <person name="Buckler E.S."/>
            <person name="Lai J."/>
        </authorList>
    </citation>
    <scope>NUCLEOTIDE SEQUENCE [LARGE SCALE GENOMIC DNA]</scope>
    <source>
        <tissue evidence="3">Seedling</tissue>
    </source>
</reference>